<dbReference type="GO" id="GO:0016891">
    <property type="term" value="F:RNA endonuclease activity producing 5'-phosphomonoesters, hydrolytic mechanism"/>
    <property type="evidence" value="ECO:0007669"/>
    <property type="project" value="TreeGrafter"/>
</dbReference>
<name>A0A9D7LPU8_9RHOO</name>
<evidence type="ECO:0000259" key="7">
    <source>
        <dbReference type="PROSITE" id="PS50035"/>
    </source>
</evidence>
<dbReference type="GO" id="GO:0016042">
    <property type="term" value="P:lipid catabolic process"/>
    <property type="evidence" value="ECO:0007669"/>
    <property type="project" value="UniProtKB-KW"/>
</dbReference>
<gene>
    <name evidence="8" type="ORF">IPN75_07645</name>
</gene>
<dbReference type="InterPro" id="IPR051406">
    <property type="entry name" value="PLD_domain"/>
</dbReference>
<dbReference type="AlphaFoldDB" id="A0A9D7LPU8"/>
<dbReference type="Proteomes" id="UP000808146">
    <property type="component" value="Unassembled WGS sequence"/>
</dbReference>
<dbReference type="GO" id="GO:0006793">
    <property type="term" value="P:phosphorus metabolic process"/>
    <property type="evidence" value="ECO:0007669"/>
    <property type="project" value="UniProtKB-ARBA"/>
</dbReference>
<dbReference type="InterPro" id="IPR001736">
    <property type="entry name" value="PLipase_D/transphosphatidylase"/>
</dbReference>
<comment type="caution">
    <text evidence="8">The sequence shown here is derived from an EMBL/GenBank/DDBJ whole genome shotgun (WGS) entry which is preliminary data.</text>
</comment>
<dbReference type="EMBL" id="JADKBR010000005">
    <property type="protein sequence ID" value="MBK8890279.1"/>
    <property type="molecule type" value="Genomic_DNA"/>
</dbReference>
<evidence type="ECO:0000256" key="3">
    <source>
        <dbReference type="ARBA" id="ARBA00012027"/>
    </source>
</evidence>
<comment type="similarity">
    <text evidence="2">Belongs to the phospholipase D family.</text>
</comment>
<sequence length="336" mass="37478">MSSRSLIVMPDDTGKPLVDAIDGARKSIRIKMFLFSDPSLLAAVIAAHQRGVKVRVMLNPARRGGEPENEATRKALEEAGVEVADTNPAIDLTHEKSMVIDDETAFIQSLNWETKNLTVTRDYAVVTSHRHEVDEVSACFDADWERKEFDPGPDCHLIWCNINGRNRVAHFIDQAKESLFLQNERYQDEVIIERLVRAAARGVKIHILGRPAHTLKKGKLVEGIEGLRILQDLGAKVHKLKGLKLHAKMMLADGARALIGSINLAPGSFDSRRELAIVVHDEAVVKRLEQVVHHDWSHSVSLDLSDEGLLADLAEIEEEAAAELALENHHKNHHHQ</sequence>
<evidence type="ECO:0000313" key="8">
    <source>
        <dbReference type="EMBL" id="MBK8890279.1"/>
    </source>
</evidence>
<dbReference type="EC" id="3.1.4.4" evidence="3"/>
<evidence type="ECO:0000256" key="4">
    <source>
        <dbReference type="ARBA" id="ARBA00022801"/>
    </source>
</evidence>
<dbReference type="CDD" id="cd09127">
    <property type="entry name" value="PLDc_unchar1_1"/>
    <property type="match status" value="1"/>
</dbReference>
<reference evidence="8" key="1">
    <citation type="submission" date="2020-10" db="EMBL/GenBank/DDBJ databases">
        <title>Connecting structure to function with the recovery of over 1000 high-quality activated sludge metagenome-assembled genomes encoding full-length rRNA genes using long-read sequencing.</title>
        <authorList>
            <person name="Singleton C.M."/>
            <person name="Petriglieri F."/>
            <person name="Kristensen J.M."/>
            <person name="Kirkegaard R.H."/>
            <person name="Michaelsen T.Y."/>
            <person name="Andersen M.H."/>
            <person name="Karst S.M."/>
            <person name="Dueholm M.S."/>
            <person name="Nielsen P.H."/>
            <person name="Albertsen M."/>
        </authorList>
    </citation>
    <scope>NUCLEOTIDE SEQUENCE</scope>
    <source>
        <strain evidence="8">OdNE_18-Q3-R46-58_BAT3C.305</strain>
    </source>
</reference>
<dbReference type="Gene3D" id="3.30.870.10">
    <property type="entry name" value="Endonuclease Chain A"/>
    <property type="match status" value="2"/>
</dbReference>
<organism evidence="8 9">
    <name type="scientific">Candidatus Dechloromonas phosphorivorans</name>
    <dbReference type="NCBI Taxonomy" id="2899244"/>
    <lineage>
        <taxon>Bacteria</taxon>
        <taxon>Pseudomonadati</taxon>
        <taxon>Pseudomonadota</taxon>
        <taxon>Betaproteobacteria</taxon>
        <taxon>Rhodocyclales</taxon>
        <taxon>Azonexaceae</taxon>
        <taxon>Dechloromonas</taxon>
    </lineage>
</organism>
<dbReference type="SUPFAM" id="SSF56024">
    <property type="entry name" value="Phospholipase D/nuclease"/>
    <property type="match status" value="2"/>
</dbReference>
<protein>
    <recommendedName>
        <fullName evidence="3">phospholipase D</fullName>
        <ecNumber evidence="3">3.1.4.4</ecNumber>
    </recommendedName>
</protein>
<dbReference type="CDD" id="cd09128">
    <property type="entry name" value="PLDc_unchar1_2"/>
    <property type="match status" value="1"/>
</dbReference>
<dbReference type="GO" id="GO:0004630">
    <property type="term" value="F:phospholipase D activity"/>
    <property type="evidence" value="ECO:0007669"/>
    <property type="project" value="UniProtKB-EC"/>
</dbReference>
<evidence type="ECO:0000256" key="1">
    <source>
        <dbReference type="ARBA" id="ARBA00000798"/>
    </source>
</evidence>
<evidence type="ECO:0000256" key="5">
    <source>
        <dbReference type="ARBA" id="ARBA00022963"/>
    </source>
</evidence>
<accession>A0A9D7LPU8</accession>
<proteinExistence type="inferred from homology"/>
<evidence type="ECO:0000256" key="2">
    <source>
        <dbReference type="ARBA" id="ARBA00008664"/>
    </source>
</evidence>
<evidence type="ECO:0000313" key="9">
    <source>
        <dbReference type="Proteomes" id="UP000808146"/>
    </source>
</evidence>
<dbReference type="SMART" id="SM00155">
    <property type="entry name" value="PLDc"/>
    <property type="match status" value="2"/>
</dbReference>
<keyword evidence="6" id="KW-0443">Lipid metabolism</keyword>
<dbReference type="InterPro" id="IPR025202">
    <property type="entry name" value="PLD-like_dom"/>
</dbReference>
<comment type="catalytic activity">
    <reaction evidence="1">
        <text>a 1,2-diacyl-sn-glycero-3-phosphocholine + H2O = a 1,2-diacyl-sn-glycero-3-phosphate + choline + H(+)</text>
        <dbReference type="Rhea" id="RHEA:14445"/>
        <dbReference type="ChEBI" id="CHEBI:15354"/>
        <dbReference type="ChEBI" id="CHEBI:15377"/>
        <dbReference type="ChEBI" id="CHEBI:15378"/>
        <dbReference type="ChEBI" id="CHEBI:57643"/>
        <dbReference type="ChEBI" id="CHEBI:58608"/>
        <dbReference type="EC" id="3.1.4.4"/>
    </reaction>
</comment>
<dbReference type="PANTHER" id="PTHR43856:SF1">
    <property type="entry name" value="MITOCHONDRIAL CARDIOLIPIN HYDROLASE"/>
    <property type="match status" value="1"/>
</dbReference>
<evidence type="ECO:0000256" key="6">
    <source>
        <dbReference type="ARBA" id="ARBA00023098"/>
    </source>
</evidence>
<feature type="domain" description="PLD phosphodiesterase" evidence="7">
    <location>
        <begin position="241"/>
        <end position="268"/>
    </location>
</feature>
<dbReference type="PROSITE" id="PS50035">
    <property type="entry name" value="PLD"/>
    <property type="match status" value="2"/>
</dbReference>
<dbReference type="Pfam" id="PF13091">
    <property type="entry name" value="PLDc_2"/>
    <property type="match status" value="2"/>
</dbReference>
<keyword evidence="5" id="KW-0442">Lipid degradation</keyword>
<keyword evidence="4" id="KW-0378">Hydrolase</keyword>
<dbReference type="PANTHER" id="PTHR43856">
    <property type="entry name" value="CARDIOLIPIN HYDROLASE"/>
    <property type="match status" value="1"/>
</dbReference>
<feature type="domain" description="PLD phosphodiesterase" evidence="7">
    <location>
        <begin position="89"/>
        <end position="116"/>
    </location>
</feature>